<organism evidence="1 2">
    <name type="scientific">Mucilaginibacter ximonensis</name>
    <dbReference type="NCBI Taxonomy" id="538021"/>
    <lineage>
        <taxon>Bacteria</taxon>
        <taxon>Pseudomonadati</taxon>
        <taxon>Bacteroidota</taxon>
        <taxon>Sphingobacteriia</taxon>
        <taxon>Sphingobacteriales</taxon>
        <taxon>Sphingobacteriaceae</taxon>
        <taxon>Mucilaginibacter</taxon>
    </lineage>
</organism>
<proteinExistence type="predicted"/>
<dbReference type="RefSeq" id="WP_377182657.1">
    <property type="nucleotide sequence ID" value="NZ_JBHUPD010000001.1"/>
</dbReference>
<keyword evidence="2" id="KW-1185">Reference proteome</keyword>
<reference evidence="2" key="1">
    <citation type="journal article" date="2019" name="Int. J. Syst. Evol. Microbiol.">
        <title>The Global Catalogue of Microorganisms (GCM) 10K type strain sequencing project: providing services to taxonomists for standard genome sequencing and annotation.</title>
        <authorList>
            <consortium name="The Broad Institute Genomics Platform"/>
            <consortium name="The Broad Institute Genome Sequencing Center for Infectious Disease"/>
            <person name="Wu L."/>
            <person name="Ma J."/>
        </authorList>
    </citation>
    <scope>NUCLEOTIDE SEQUENCE [LARGE SCALE GENOMIC DNA]</scope>
    <source>
        <strain evidence="2">KCTC 22437</strain>
    </source>
</reference>
<name>A0ABW5Y8M2_9SPHI</name>
<gene>
    <name evidence="1" type="ORF">ACFS5N_04470</name>
</gene>
<dbReference type="Proteomes" id="UP001597557">
    <property type="component" value="Unassembled WGS sequence"/>
</dbReference>
<comment type="caution">
    <text evidence="1">The sequence shown here is derived from an EMBL/GenBank/DDBJ whole genome shotgun (WGS) entry which is preliminary data.</text>
</comment>
<protein>
    <submittedName>
        <fullName evidence="1">Uncharacterized protein</fullName>
    </submittedName>
</protein>
<evidence type="ECO:0000313" key="2">
    <source>
        <dbReference type="Proteomes" id="UP001597557"/>
    </source>
</evidence>
<sequence length="95" mass="11171">METPFYLLFSLKTPDGYDTFGEFTVGTDRELTYALFDSLKGDKQLREDYHFHIDLIETVNALPEKIRSKCCKLDQLGENMKLIAREVYRQKNLDE</sequence>
<accession>A0ABW5Y8M2</accession>
<dbReference type="EMBL" id="JBHUPD010000001">
    <property type="protein sequence ID" value="MFD2871709.1"/>
    <property type="molecule type" value="Genomic_DNA"/>
</dbReference>
<evidence type="ECO:0000313" key="1">
    <source>
        <dbReference type="EMBL" id="MFD2871709.1"/>
    </source>
</evidence>